<gene>
    <name evidence="1" type="ORF">GALL_458870</name>
</gene>
<dbReference type="EMBL" id="MLJW01003250">
    <property type="protein sequence ID" value="OIQ72487.1"/>
    <property type="molecule type" value="Genomic_DNA"/>
</dbReference>
<accession>A0A1J5PXF1</accession>
<evidence type="ECO:0000313" key="1">
    <source>
        <dbReference type="EMBL" id="OIQ72487.1"/>
    </source>
</evidence>
<comment type="caution">
    <text evidence="1">The sequence shown here is derived from an EMBL/GenBank/DDBJ whole genome shotgun (WGS) entry which is preliminary data.</text>
</comment>
<reference evidence="1" key="1">
    <citation type="submission" date="2016-10" db="EMBL/GenBank/DDBJ databases">
        <title>Sequence of Gallionella enrichment culture.</title>
        <authorList>
            <person name="Poehlein A."/>
            <person name="Muehling M."/>
            <person name="Daniel R."/>
        </authorList>
    </citation>
    <scope>NUCLEOTIDE SEQUENCE</scope>
</reference>
<sequence>MVAAPDALTRLPLNVLALLLHWLGVAPLPVMVPVDETVPESKRIPLSPLVTVNKTFDSVLFTTVAEKVPADAGVPQLGQVLLQVPL</sequence>
<proteinExistence type="predicted"/>
<dbReference type="AlphaFoldDB" id="A0A1J5PXF1"/>
<name>A0A1J5PXF1_9ZZZZ</name>
<protein>
    <submittedName>
        <fullName evidence="1">Uncharacterized protein</fullName>
    </submittedName>
</protein>
<organism evidence="1">
    <name type="scientific">mine drainage metagenome</name>
    <dbReference type="NCBI Taxonomy" id="410659"/>
    <lineage>
        <taxon>unclassified sequences</taxon>
        <taxon>metagenomes</taxon>
        <taxon>ecological metagenomes</taxon>
    </lineage>
</organism>